<proteinExistence type="predicted"/>
<evidence type="ECO:0000313" key="3">
    <source>
        <dbReference type="Proteomes" id="UP001142444"/>
    </source>
</evidence>
<reference evidence="2" key="1">
    <citation type="submission" date="2022-11" db="EMBL/GenBank/DDBJ databases">
        <authorList>
            <person name="Kamali M."/>
            <person name="Peak L."/>
            <person name="Go Y.Y."/>
            <person name="Balasuriya U.B.R."/>
            <person name="Carossino M."/>
        </authorList>
    </citation>
    <scope>NUCLEOTIDE SEQUENCE</scope>
    <source>
        <strain evidence="2">4524</strain>
    </source>
</reference>
<name>A0A9X4G3U8_ACTEU</name>
<keyword evidence="3" id="KW-1185">Reference proteome</keyword>
<comment type="caution">
    <text evidence="2">The sequence shown here is derived from an EMBL/GenBank/DDBJ whole genome shotgun (WGS) entry which is preliminary data.</text>
</comment>
<reference evidence="2" key="2">
    <citation type="journal article" date="2023" name="Pathogens">
        <title>Pathological Features and Genomic Characterization of an Actinobacillus equuli subsp. equuli Bearing Unique Virulence-Associated Genes from an Adult Horse with Pleuropneumonia.</title>
        <authorList>
            <person name="Kamali M."/>
            <person name="Carossino M."/>
            <person name="Del Piero F."/>
            <person name="Peak L."/>
            <person name="Mitchell M.S."/>
            <person name="Willette J."/>
            <person name="Baker R."/>
            <person name="Li F."/>
            <person name="Kenez A."/>
            <person name="Balasuriya U.B.R."/>
            <person name="Go Y.Y."/>
        </authorList>
    </citation>
    <scope>NUCLEOTIDE SEQUENCE</scope>
    <source>
        <strain evidence="2">4524</strain>
    </source>
</reference>
<dbReference type="AlphaFoldDB" id="A0A9X4G3U8"/>
<sequence>MKKLVLATLATVTLLSATASTYAANFPGACTREYDPTPYITKEGKLVYAPNQCIAKLWAEQGK</sequence>
<accession>A0A9X4G3U8</accession>
<dbReference type="Proteomes" id="UP001142444">
    <property type="component" value="Unassembled WGS sequence"/>
</dbReference>
<feature type="chain" id="PRO_5040915598" evidence="1">
    <location>
        <begin position="24"/>
        <end position="63"/>
    </location>
</feature>
<organism evidence="2 3">
    <name type="scientific">Actinobacillus equuli subsp. equuli</name>
    <dbReference type="NCBI Taxonomy" id="202947"/>
    <lineage>
        <taxon>Bacteria</taxon>
        <taxon>Pseudomonadati</taxon>
        <taxon>Pseudomonadota</taxon>
        <taxon>Gammaproteobacteria</taxon>
        <taxon>Pasteurellales</taxon>
        <taxon>Pasteurellaceae</taxon>
        <taxon>Actinobacillus</taxon>
    </lineage>
</organism>
<dbReference type="EMBL" id="JAPHVQ010000001">
    <property type="protein sequence ID" value="MDE8033790.1"/>
    <property type="molecule type" value="Genomic_DNA"/>
</dbReference>
<keyword evidence="1" id="KW-0732">Signal</keyword>
<protein>
    <submittedName>
        <fullName evidence="2">Uncharacterized protein</fullName>
    </submittedName>
</protein>
<feature type="signal peptide" evidence="1">
    <location>
        <begin position="1"/>
        <end position="23"/>
    </location>
</feature>
<dbReference type="RefSeq" id="WP_275217097.1">
    <property type="nucleotide sequence ID" value="NZ_JAPHVQ010000001.1"/>
</dbReference>
<evidence type="ECO:0000313" key="2">
    <source>
        <dbReference type="EMBL" id="MDE8033790.1"/>
    </source>
</evidence>
<evidence type="ECO:0000256" key="1">
    <source>
        <dbReference type="SAM" id="SignalP"/>
    </source>
</evidence>
<gene>
    <name evidence="2" type="ORF">OQ257_01195</name>
</gene>